<accession>A0A412TNB4</accession>
<sequence length="255" mass="29311">MKKVIYVFLWFCLYLQGCEQKVEYQYDDVNRIYFQYEVLNSLGNKVSLDSVVFSFGKLSDDVVADTAKIVVRVLGNTSEEPRTYRVKVLEKGNYLNGETDMVADEDYVSLAEEQLFGPGRFQDTLRIVVFRKNLSKSLRNPESKTLMLTLVAGGDFQLGIEDGREMKLSVNDILFPPAWWTANEGELGFYHPKKWRKLIELDPIFAIEDAFVGTGVDMTKKSQILREWLNKNIIIDDETGMRIMMDGLVEITDLN</sequence>
<organism evidence="1 2">
    <name type="scientific">Odoribacter splanchnicus</name>
    <dbReference type="NCBI Taxonomy" id="28118"/>
    <lineage>
        <taxon>Bacteria</taxon>
        <taxon>Pseudomonadati</taxon>
        <taxon>Bacteroidota</taxon>
        <taxon>Bacteroidia</taxon>
        <taxon>Bacteroidales</taxon>
        <taxon>Odoribacteraceae</taxon>
        <taxon>Odoribacter</taxon>
    </lineage>
</organism>
<dbReference type="RefSeq" id="WP_022160076.1">
    <property type="nucleotide sequence ID" value="NZ_CABJFF010000005.1"/>
</dbReference>
<evidence type="ECO:0000313" key="2">
    <source>
        <dbReference type="Proteomes" id="UP000284243"/>
    </source>
</evidence>
<proteinExistence type="predicted"/>
<comment type="caution">
    <text evidence="1">The sequence shown here is derived from an EMBL/GenBank/DDBJ whole genome shotgun (WGS) entry which is preliminary data.</text>
</comment>
<dbReference type="Proteomes" id="UP000284243">
    <property type="component" value="Unassembled WGS sequence"/>
</dbReference>
<name>A0A412TNB4_9BACT</name>
<dbReference type="AlphaFoldDB" id="A0A412TNB4"/>
<gene>
    <name evidence="1" type="ORF">DWW57_13455</name>
</gene>
<dbReference type="InterPro" id="IPR032299">
    <property type="entry name" value="DUF4843"/>
</dbReference>
<reference evidence="1 2" key="1">
    <citation type="submission" date="2018-08" db="EMBL/GenBank/DDBJ databases">
        <title>A genome reference for cultivated species of the human gut microbiota.</title>
        <authorList>
            <person name="Zou Y."/>
            <person name="Xue W."/>
            <person name="Luo G."/>
        </authorList>
    </citation>
    <scope>NUCLEOTIDE SEQUENCE [LARGE SCALE GENOMIC DNA]</scope>
    <source>
        <strain evidence="1 2">AF16-14</strain>
    </source>
</reference>
<dbReference type="Pfam" id="PF16132">
    <property type="entry name" value="DUF4843"/>
    <property type="match status" value="1"/>
</dbReference>
<protein>
    <submittedName>
        <fullName evidence="1">DUF4843 domain-containing protein</fullName>
    </submittedName>
</protein>
<evidence type="ECO:0000313" key="1">
    <source>
        <dbReference type="EMBL" id="RGU55209.1"/>
    </source>
</evidence>
<dbReference type="EMBL" id="QRYC01000020">
    <property type="protein sequence ID" value="RGU55209.1"/>
    <property type="molecule type" value="Genomic_DNA"/>
</dbReference>